<organism evidence="4 5">
    <name type="scientific">Rhodovastum atsumiense</name>
    <dbReference type="NCBI Taxonomy" id="504468"/>
    <lineage>
        <taxon>Bacteria</taxon>
        <taxon>Pseudomonadati</taxon>
        <taxon>Pseudomonadota</taxon>
        <taxon>Alphaproteobacteria</taxon>
        <taxon>Acetobacterales</taxon>
        <taxon>Acetobacteraceae</taxon>
        <taxon>Rhodovastum</taxon>
    </lineage>
</organism>
<dbReference type="SMART" id="SM00062">
    <property type="entry name" value="PBPb"/>
    <property type="match status" value="1"/>
</dbReference>
<dbReference type="Pfam" id="PF00497">
    <property type="entry name" value="SBP_bac_3"/>
    <property type="match status" value="1"/>
</dbReference>
<comment type="caution">
    <text evidence="4">The sequence shown here is derived from an EMBL/GenBank/DDBJ whole genome shotgun (WGS) entry which is preliminary data.</text>
</comment>
<dbReference type="SUPFAM" id="SSF53850">
    <property type="entry name" value="Periplasmic binding protein-like II"/>
    <property type="match status" value="1"/>
</dbReference>
<sequence>MKPIAALLAVLLAMPAVAQAEAVLDAIKTRGTLRVGTTGDYKPFTFRNADGTYAGADIEMAQRLAGTIGVRLEIVPTTWAKLNADYAAGRFDIAMGGVTNLPARAAMGPFSRTVFVDGKRPIARCADRDRFTSIAAINLPTVRVVVNPGAANEQFARANFPAATLTVHADNATVFDEIAAGRADVMVTDGIEVDHQAHLKPSLCPTAVPAPFTHLEKAYWLQKDSDFEHLVATWLDTEIGSGQWQKTLTAAQQAP</sequence>
<feature type="domain" description="Solute-binding protein family 3/N-terminal" evidence="3">
    <location>
        <begin position="32"/>
        <end position="251"/>
    </location>
</feature>
<dbReference type="AlphaFoldDB" id="A0A5M6ITS8"/>
<dbReference type="EMBL" id="VWPK01000018">
    <property type="protein sequence ID" value="KAA5611714.1"/>
    <property type="molecule type" value="Genomic_DNA"/>
</dbReference>
<reference evidence="4 5" key="1">
    <citation type="submission" date="2019-09" db="EMBL/GenBank/DDBJ databases">
        <title>Genome sequence of Rhodovastum atsumiense, a diverse member of the Acetobacteraceae family of non-sulfur purple photosynthetic bacteria.</title>
        <authorList>
            <person name="Meyer T."/>
            <person name="Kyndt J."/>
        </authorList>
    </citation>
    <scope>NUCLEOTIDE SEQUENCE [LARGE SCALE GENOMIC DNA]</scope>
    <source>
        <strain evidence="4 5">DSM 21279</strain>
    </source>
</reference>
<evidence type="ECO:0000256" key="2">
    <source>
        <dbReference type="SAM" id="SignalP"/>
    </source>
</evidence>
<dbReference type="PANTHER" id="PTHR35936">
    <property type="entry name" value="MEMBRANE-BOUND LYTIC MUREIN TRANSGLYCOSYLASE F"/>
    <property type="match status" value="1"/>
</dbReference>
<dbReference type="Gene3D" id="3.40.190.10">
    <property type="entry name" value="Periplasmic binding protein-like II"/>
    <property type="match status" value="2"/>
</dbReference>
<proteinExistence type="predicted"/>
<dbReference type="Proteomes" id="UP000325255">
    <property type="component" value="Unassembled WGS sequence"/>
</dbReference>
<keyword evidence="5" id="KW-1185">Reference proteome</keyword>
<evidence type="ECO:0000313" key="4">
    <source>
        <dbReference type="EMBL" id="KAA5611714.1"/>
    </source>
</evidence>
<evidence type="ECO:0000259" key="3">
    <source>
        <dbReference type="SMART" id="SM00062"/>
    </source>
</evidence>
<feature type="chain" id="PRO_5024387864" evidence="2">
    <location>
        <begin position="21"/>
        <end position="255"/>
    </location>
</feature>
<evidence type="ECO:0000313" key="5">
    <source>
        <dbReference type="Proteomes" id="UP000325255"/>
    </source>
</evidence>
<feature type="signal peptide" evidence="2">
    <location>
        <begin position="1"/>
        <end position="20"/>
    </location>
</feature>
<evidence type="ECO:0000256" key="1">
    <source>
        <dbReference type="ARBA" id="ARBA00022729"/>
    </source>
</evidence>
<protein>
    <submittedName>
        <fullName evidence="4">Transporter substrate-binding domain-containing protein</fullName>
    </submittedName>
</protein>
<dbReference type="RefSeq" id="WP_150041255.1">
    <property type="nucleotide sequence ID" value="NZ_OW485601.1"/>
</dbReference>
<dbReference type="PANTHER" id="PTHR35936:SF19">
    <property type="entry name" value="AMINO-ACID-BINDING PROTEIN YXEM-RELATED"/>
    <property type="match status" value="1"/>
</dbReference>
<accession>A0A5M6ITS8</accession>
<dbReference type="OrthoDB" id="9791339at2"/>
<name>A0A5M6ITS8_9PROT</name>
<keyword evidence="1 2" id="KW-0732">Signal</keyword>
<gene>
    <name evidence="4" type="ORF">F1189_13025</name>
</gene>
<dbReference type="InterPro" id="IPR001638">
    <property type="entry name" value="Solute-binding_3/MltF_N"/>
</dbReference>